<dbReference type="Pfam" id="PF01128">
    <property type="entry name" value="IspD"/>
    <property type="match status" value="1"/>
</dbReference>
<keyword evidence="6" id="KW-1185">Reference proteome</keyword>
<dbReference type="InterPro" id="IPR034683">
    <property type="entry name" value="IspD/TarI"/>
</dbReference>
<dbReference type="GO" id="GO:0005829">
    <property type="term" value="C:cytosol"/>
    <property type="evidence" value="ECO:0007669"/>
    <property type="project" value="TreeGrafter"/>
</dbReference>
<gene>
    <name evidence="5" type="ORF">SNE40_009307</name>
</gene>
<dbReference type="Proteomes" id="UP001347796">
    <property type="component" value="Unassembled WGS sequence"/>
</dbReference>
<dbReference type="EMBL" id="JAZGQO010000007">
    <property type="protein sequence ID" value="KAK6181462.1"/>
    <property type="molecule type" value="Genomic_DNA"/>
</dbReference>
<dbReference type="PANTHER" id="PTHR43015">
    <property type="entry name" value="D-RIBITOL-5-PHOSPHATE CYTIDYLYLTRANSFERASE"/>
    <property type="match status" value="1"/>
</dbReference>
<dbReference type="PANTHER" id="PTHR43015:SF1">
    <property type="entry name" value="D-RIBITOL-5-PHOSPHATE CYTIDYLYLTRANSFERASE"/>
    <property type="match status" value="1"/>
</dbReference>
<proteinExistence type="inferred from homology"/>
<evidence type="ECO:0000313" key="5">
    <source>
        <dbReference type="EMBL" id="KAK6181462.1"/>
    </source>
</evidence>
<accession>A0AAN8JQV6</accession>
<protein>
    <recommendedName>
        <fullName evidence="4">2-C-methyl-D-erythritol 4-phosphate cytidylyltransferase, chloroplastic</fullName>
    </recommendedName>
</protein>
<keyword evidence="2" id="KW-0808">Transferase</keyword>
<evidence type="ECO:0000256" key="1">
    <source>
        <dbReference type="ARBA" id="ARBA00009789"/>
    </source>
</evidence>
<dbReference type="PROSITE" id="PS01295">
    <property type="entry name" value="ISPD"/>
    <property type="match status" value="1"/>
</dbReference>
<dbReference type="GO" id="GO:0047349">
    <property type="term" value="F:D-ribitol-5-phosphate cytidylyltransferase activity"/>
    <property type="evidence" value="ECO:0007669"/>
    <property type="project" value="TreeGrafter"/>
</dbReference>
<dbReference type="GO" id="GO:0008299">
    <property type="term" value="P:isoprenoid biosynthetic process"/>
    <property type="evidence" value="ECO:0007669"/>
    <property type="project" value="InterPro"/>
</dbReference>
<evidence type="ECO:0000256" key="4">
    <source>
        <dbReference type="ARBA" id="ARBA00069967"/>
    </source>
</evidence>
<dbReference type="AlphaFoldDB" id="A0AAN8JQV6"/>
<dbReference type="SUPFAM" id="SSF53448">
    <property type="entry name" value="Nucleotide-diphospho-sugar transferases"/>
    <property type="match status" value="1"/>
</dbReference>
<organism evidence="5 6">
    <name type="scientific">Patella caerulea</name>
    <name type="common">Rayed Mediterranean limpet</name>
    <dbReference type="NCBI Taxonomy" id="87958"/>
    <lineage>
        <taxon>Eukaryota</taxon>
        <taxon>Metazoa</taxon>
        <taxon>Spiralia</taxon>
        <taxon>Lophotrochozoa</taxon>
        <taxon>Mollusca</taxon>
        <taxon>Gastropoda</taxon>
        <taxon>Patellogastropoda</taxon>
        <taxon>Patelloidea</taxon>
        <taxon>Patellidae</taxon>
        <taxon>Patella</taxon>
    </lineage>
</organism>
<name>A0AAN8JQV6_PATCE</name>
<dbReference type="InterPro" id="IPR029044">
    <property type="entry name" value="Nucleotide-diphossugar_trans"/>
</dbReference>
<evidence type="ECO:0000256" key="3">
    <source>
        <dbReference type="ARBA" id="ARBA00022695"/>
    </source>
</evidence>
<sequence>MSENGIDFNVGVILPAGGTGKRMGLHQPKQYSVIWDQPLMYYTVESFHRLSWIKYIIVVVSKDYVHWMEEFVKKYSFSKVHVAIGADTRHRSIYNGIKMVEAVCSKPDIVLIHDAVRIFAEEELVKQIALSAKLHGAAGVTRPLVSTVVAVGPDRLLSESLDRSLYRCSEMPQAFQYNLITNAYNKCTEDDFLYGTECLLLALKYSNVKAHIVEGNASLWKVTHKRDLYAAEGILKEKLNMTYLVNIKHDTKLCSVFKKHFKDKYLKTIVSTLEKVVFEDSLLNTIVDFVDKDILLQDNIMELYRDIFSTTLSHIKMIVLICQVEANSEILQIFSKVSEKYRDHARYLLQNHKTLLNVILTIENQEDNLGQMCADIVWNRSESLNGQTFILN</sequence>
<reference evidence="5 6" key="1">
    <citation type="submission" date="2024-01" db="EMBL/GenBank/DDBJ databases">
        <title>The genome of the rayed Mediterranean limpet Patella caerulea (Linnaeus, 1758).</title>
        <authorList>
            <person name="Anh-Thu Weber A."/>
            <person name="Halstead-Nussloch G."/>
        </authorList>
    </citation>
    <scope>NUCLEOTIDE SEQUENCE [LARGE SCALE GENOMIC DNA]</scope>
    <source>
        <strain evidence="5">AATW-2023a</strain>
        <tissue evidence="5">Whole specimen</tissue>
    </source>
</reference>
<dbReference type="GO" id="GO:0050518">
    <property type="term" value="F:2-C-methyl-D-erythritol 4-phosphate cytidylyltransferase activity"/>
    <property type="evidence" value="ECO:0007669"/>
    <property type="project" value="UniProtKB-ARBA"/>
</dbReference>
<comment type="caution">
    <text evidence="5">The sequence shown here is derived from an EMBL/GenBank/DDBJ whole genome shotgun (WGS) entry which is preliminary data.</text>
</comment>
<dbReference type="FunFam" id="3.90.550.10:FF:000003">
    <property type="entry name" value="2-C-methyl-D-erythritol 4-phosphate cytidylyltransferase"/>
    <property type="match status" value="1"/>
</dbReference>
<dbReference type="GO" id="GO:0035269">
    <property type="term" value="P:protein O-linked glycosylation via mannose"/>
    <property type="evidence" value="ECO:0007669"/>
    <property type="project" value="TreeGrafter"/>
</dbReference>
<dbReference type="CDD" id="cd02516">
    <property type="entry name" value="CDP-ME_synthetase"/>
    <property type="match status" value="1"/>
</dbReference>
<evidence type="ECO:0000256" key="2">
    <source>
        <dbReference type="ARBA" id="ARBA00022679"/>
    </source>
</evidence>
<keyword evidence="3" id="KW-0548">Nucleotidyltransferase</keyword>
<evidence type="ECO:0000313" key="6">
    <source>
        <dbReference type="Proteomes" id="UP001347796"/>
    </source>
</evidence>
<dbReference type="InterPro" id="IPR018294">
    <property type="entry name" value="ISPD_synthase_CS"/>
</dbReference>
<dbReference type="Gene3D" id="3.90.550.10">
    <property type="entry name" value="Spore Coat Polysaccharide Biosynthesis Protein SpsA, Chain A"/>
    <property type="match status" value="1"/>
</dbReference>
<comment type="similarity">
    <text evidence="1">Belongs to the IspD/TarI cytidylyltransferase family. IspD subfamily.</text>
</comment>